<evidence type="ECO:0000313" key="3">
    <source>
        <dbReference type="Proteomes" id="UP000250235"/>
    </source>
</evidence>
<feature type="compositionally biased region" description="Basic residues" evidence="1">
    <location>
        <begin position="109"/>
        <end position="118"/>
    </location>
</feature>
<feature type="region of interest" description="Disordered" evidence="1">
    <location>
        <begin position="154"/>
        <end position="187"/>
    </location>
</feature>
<protein>
    <submittedName>
        <fullName evidence="2">Uncharacterized protein</fullName>
    </submittedName>
</protein>
<keyword evidence="3" id="KW-1185">Reference proteome</keyword>
<dbReference type="Proteomes" id="UP000250235">
    <property type="component" value="Unassembled WGS sequence"/>
</dbReference>
<proteinExistence type="predicted"/>
<dbReference type="AlphaFoldDB" id="A0A2Z7ARJ0"/>
<feature type="compositionally biased region" description="Polar residues" evidence="1">
    <location>
        <begin position="160"/>
        <end position="169"/>
    </location>
</feature>
<feature type="region of interest" description="Disordered" evidence="1">
    <location>
        <begin position="81"/>
        <end position="123"/>
    </location>
</feature>
<gene>
    <name evidence="2" type="ORF">F511_26939</name>
</gene>
<accession>A0A2Z7ARJ0</accession>
<organism evidence="2 3">
    <name type="scientific">Dorcoceras hygrometricum</name>
    <dbReference type="NCBI Taxonomy" id="472368"/>
    <lineage>
        <taxon>Eukaryota</taxon>
        <taxon>Viridiplantae</taxon>
        <taxon>Streptophyta</taxon>
        <taxon>Embryophyta</taxon>
        <taxon>Tracheophyta</taxon>
        <taxon>Spermatophyta</taxon>
        <taxon>Magnoliopsida</taxon>
        <taxon>eudicotyledons</taxon>
        <taxon>Gunneridae</taxon>
        <taxon>Pentapetalae</taxon>
        <taxon>asterids</taxon>
        <taxon>lamiids</taxon>
        <taxon>Lamiales</taxon>
        <taxon>Gesneriaceae</taxon>
        <taxon>Didymocarpoideae</taxon>
        <taxon>Trichosporeae</taxon>
        <taxon>Loxocarpinae</taxon>
        <taxon>Dorcoceras</taxon>
    </lineage>
</organism>
<evidence type="ECO:0000256" key="1">
    <source>
        <dbReference type="SAM" id="MobiDB-lite"/>
    </source>
</evidence>
<feature type="compositionally biased region" description="Basic and acidic residues" evidence="1">
    <location>
        <begin position="170"/>
        <end position="186"/>
    </location>
</feature>
<reference evidence="2 3" key="1">
    <citation type="journal article" date="2015" name="Proc. Natl. Acad. Sci. U.S.A.">
        <title>The resurrection genome of Boea hygrometrica: A blueprint for survival of dehydration.</title>
        <authorList>
            <person name="Xiao L."/>
            <person name="Yang G."/>
            <person name="Zhang L."/>
            <person name="Yang X."/>
            <person name="Zhao S."/>
            <person name="Ji Z."/>
            <person name="Zhou Q."/>
            <person name="Hu M."/>
            <person name="Wang Y."/>
            <person name="Chen M."/>
            <person name="Xu Y."/>
            <person name="Jin H."/>
            <person name="Xiao X."/>
            <person name="Hu G."/>
            <person name="Bao F."/>
            <person name="Hu Y."/>
            <person name="Wan P."/>
            <person name="Li L."/>
            <person name="Deng X."/>
            <person name="Kuang T."/>
            <person name="Xiang C."/>
            <person name="Zhu J.K."/>
            <person name="Oliver M.J."/>
            <person name="He Y."/>
        </authorList>
    </citation>
    <scope>NUCLEOTIDE SEQUENCE [LARGE SCALE GENOMIC DNA]</scope>
    <source>
        <strain evidence="3">cv. XS01</strain>
    </source>
</reference>
<name>A0A2Z7ARJ0_9LAMI</name>
<sequence length="395" mass="43246">MRSVVASHGPGSNPRGNATCNAILLQCFRFYRSSVFNILDRHSPPSWDVLPLNLAQKSQNFKIDQNGSDIEYRPDIFTGCPGQPELNPRKQISRHDIAGASPDGGGRHHENRARRKATHAAATSAALPCAIARRTAPTSAQRFAHGAAGHCPAIARSNKRSGATSGATSRDQRGRDAQPAARDQRRNIVQHSRKIAATSAGHCASSAWPLAHKRAGRGAAMRGEAVALFFFFRTPQNPLPMLNTLSSVSVRESRIQYLCDPQWFRDTTSLGPTTIAAPESQFRTCPSDHYSIGYPHMSASGESSTTMHRLLHASGSHPIPPPNDPKFCIKALGSALAHIWALARLVHQLPPECTSSRMFLFFSLAHMSVLKSLLVHRLFNIYVASVQFYPLDRKL</sequence>
<dbReference type="EMBL" id="KV012926">
    <property type="protein sequence ID" value="KZV24073.1"/>
    <property type="molecule type" value="Genomic_DNA"/>
</dbReference>
<evidence type="ECO:0000313" key="2">
    <source>
        <dbReference type="EMBL" id="KZV24073.1"/>
    </source>
</evidence>